<proteinExistence type="predicted"/>
<organism evidence="2 3">
    <name type="scientific">Massilia polaris</name>
    <dbReference type="NCBI Taxonomy" id="2728846"/>
    <lineage>
        <taxon>Bacteria</taxon>
        <taxon>Pseudomonadati</taxon>
        <taxon>Pseudomonadota</taxon>
        <taxon>Betaproteobacteria</taxon>
        <taxon>Burkholderiales</taxon>
        <taxon>Oxalobacteraceae</taxon>
        <taxon>Telluria group</taxon>
        <taxon>Massilia</taxon>
    </lineage>
</organism>
<dbReference type="Proteomes" id="UP000583752">
    <property type="component" value="Unassembled WGS sequence"/>
</dbReference>
<dbReference type="EMBL" id="JABBGG010000001">
    <property type="protein sequence ID" value="NML59821.1"/>
    <property type="molecule type" value="Genomic_DNA"/>
</dbReference>
<feature type="signal peptide" evidence="1">
    <location>
        <begin position="1"/>
        <end position="27"/>
    </location>
</feature>
<evidence type="ECO:0008006" key="4">
    <source>
        <dbReference type="Google" id="ProtNLM"/>
    </source>
</evidence>
<keyword evidence="3" id="KW-1185">Reference proteome</keyword>
<reference evidence="2 3" key="1">
    <citation type="submission" date="2020-04" db="EMBL/GenBank/DDBJ databases">
        <title>Massilia sp. RP-1-19 isolated from soil.</title>
        <authorList>
            <person name="Dahal R.H."/>
        </authorList>
    </citation>
    <scope>NUCLEOTIDE SEQUENCE [LARGE SCALE GENOMIC DNA]</scope>
    <source>
        <strain evidence="2 3">RP-1-19</strain>
    </source>
</reference>
<comment type="caution">
    <text evidence="2">The sequence shown here is derived from an EMBL/GenBank/DDBJ whole genome shotgun (WGS) entry which is preliminary data.</text>
</comment>
<evidence type="ECO:0000256" key="1">
    <source>
        <dbReference type="SAM" id="SignalP"/>
    </source>
</evidence>
<accession>A0A848HIG0</accession>
<dbReference type="AlphaFoldDB" id="A0A848HIG0"/>
<evidence type="ECO:0000313" key="2">
    <source>
        <dbReference type="EMBL" id="NML59821.1"/>
    </source>
</evidence>
<feature type="chain" id="PRO_5032416312" description="Copper resistance protein" evidence="1">
    <location>
        <begin position="28"/>
        <end position="132"/>
    </location>
</feature>
<keyword evidence="1" id="KW-0732">Signal</keyword>
<gene>
    <name evidence="2" type="ORF">HHL21_01715</name>
</gene>
<protein>
    <recommendedName>
        <fullName evidence="4">Copper resistance protein</fullName>
    </recommendedName>
</protein>
<name>A0A848HIG0_9BURK</name>
<dbReference type="PROSITE" id="PS51257">
    <property type="entry name" value="PROKAR_LIPOPROTEIN"/>
    <property type="match status" value="1"/>
</dbReference>
<sequence>MKLSRSSRLVAAVIALFSILFMQLAVASYACPSLSADHGSQAMAAMPMEEMAGCHDMDPEQRSLCHAYGQAGNQSLDKPAVPPLQPFLAVGFGLSVTAPDANHLPAFAFPRNTFLTRATAPPLAIRNCCFRI</sequence>
<evidence type="ECO:0000313" key="3">
    <source>
        <dbReference type="Proteomes" id="UP000583752"/>
    </source>
</evidence>
<dbReference type="RefSeq" id="WP_169463518.1">
    <property type="nucleotide sequence ID" value="NZ_JABBGG010000001.1"/>
</dbReference>